<feature type="transmembrane region" description="Helical" evidence="7">
    <location>
        <begin position="237"/>
        <end position="262"/>
    </location>
</feature>
<organism evidence="9 10">
    <name type="scientific">Pontibacillus marinus BH030004 = DSM 16465</name>
    <dbReference type="NCBI Taxonomy" id="1385511"/>
    <lineage>
        <taxon>Bacteria</taxon>
        <taxon>Bacillati</taxon>
        <taxon>Bacillota</taxon>
        <taxon>Bacilli</taxon>
        <taxon>Bacillales</taxon>
        <taxon>Bacillaceae</taxon>
        <taxon>Pontibacillus</taxon>
    </lineage>
</organism>
<dbReference type="PROSITE" id="PS50850">
    <property type="entry name" value="MFS"/>
    <property type="match status" value="1"/>
</dbReference>
<feature type="transmembrane region" description="Helical" evidence="7">
    <location>
        <begin position="207"/>
        <end position="225"/>
    </location>
</feature>
<accession>A0A0A5GD41</accession>
<feature type="transmembrane region" description="Helical" evidence="7">
    <location>
        <begin position="78"/>
        <end position="94"/>
    </location>
</feature>
<dbReference type="EMBL" id="AVPF01000011">
    <property type="protein sequence ID" value="KGX89934.1"/>
    <property type="molecule type" value="Genomic_DNA"/>
</dbReference>
<dbReference type="GO" id="GO:0005886">
    <property type="term" value="C:plasma membrane"/>
    <property type="evidence" value="ECO:0007669"/>
    <property type="project" value="UniProtKB-SubCell"/>
</dbReference>
<sequence length="397" mass="44041">MKSYLMKFPQVVWIQAVGHALTSFVSIILLPFLTLYLYDQLSENIVLTTLIVGVQPFTEILFTILFGGWIDRLGRRPVMLGSLLFQVIAIGGFAFASHVWLFVLFTFINGVGRFVYIPAARAQIADTVSQNKQAETFALLSTASSIGALGGPAIGAFLFKVNQEILFITMATFILIYLLAGLKLLPESNPRASATSSYNLKSRDYKMLGWLMIGMLPISLFHAQMETNWPVFLKETVTNYLVVFSVLETIGTIVFILFEVILVNRTSQFSRFRVIQTGYILYALSSLGFGFFNHIVGFIVSQVLFCLGAILTLNHIQTFISTLAPEDHKGRYFALFGLHWDISRSVGPFLGGTVLAGIGGEGLYVTVFLLIVLGVGSQIRLIRSIESKEKIRLDVTS</sequence>
<dbReference type="RefSeq" id="WP_027446431.1">
    <property type="nucleotide sequence ID" value="NZ_AULJ01000034.1"/>
</dbReference>
<dbReference type="InterPro" id="IPR020846">
    <property type="entry name" value="MFS_dom"/>
</dbReference>
<evidence type="ECO:0000256" key="4">
    <source>
        <dbReference type="ARBA" id="ARBA00022692"/>
    </source>
</evidence>
<feature type="transmembrane region" description="Helical" evidence="7">
    <location>
        <begin position="362"/>
        <end position="382"/>
    </location>
</feature>
<dbReference type="PANTHER" id="PTHR43414">
    <property type="entry name" value="MULTIDRUG RESISTANCE PROTEIN MDTG"/>
    <property type="match status" value="1"/>
</dbReference>
<evidence type="ECO:0000259" key="8">
    <source>
        <dbReference type="PROSITE" id="PS50850"/>
    </source>
</evidence>
<feature type="transmembrane region" description="Helical" evidence="7">
    <location>
        <begin position="44"/>
        <end position="66"/>
    </location>
</feature>
<name>A0A0A5GD41_9BACI</name>
<keyword evidence="4 7" id="KW-0812">Transmembrane</keyword>
<dbReference type="eggNOG" id="COG2814">
    <property type="taxonomic scope" value="Bacteria"/>
</dbReference>
<keyword evidence="2" id="KW-0813">Transport</keyword>
<evidence type="ECO:0000256" key="6">
    <source>
        <dbReference type="ARBA" id="ARBA00023136"/>
    </source>
</evidence>
<reference evidence="9 10" key="1">
    <citation type="submission" date="2013-08" db="EMBL/GenBank/DDBJ databases">
        <authorList>
            <person name="Huang J."/>
            <person name="Wang G."/>
        </authorList>
    </citation>
    <scope>NUCLEOTIDE SEQUENCE [LARGE SCALE GENOMIC DNA]</scope>
    <source>
        <strain evidence="9 10">BH030004</strain>
    </source>
</reference>
<dbReference type="Pfam" id="PF07690">
    <property type="entry name" value="MFS_1"/>
    <property type="match status" value="1"/>
</dbReference>
<dbReference type="PANTHER" id="PTHR43414:SF1">
    <property type="entry name" value="PEPTIDE PERMEASE"/>
    <property type="match status" value="1"/>
</dbReference>
<dbReference type="GO" id="GO:0022857">
    <property type="term" value="F:transmembrane transporter activity"/>
    <property type="evidence" value="ECO:0007669"/>
    <property type="project" value="InterPro"/>
</dbReference>
<evidence type="ECO:0000313" key="9">
    <source>
        <dbReference type="EMBL" id="KGX89934.1"/>
    </source>
</evidence>
<dbReference type="OrthoDB" id="9793283at2"/>
<dbReference type="CDD" id="cd17329">
    <property type="entry name" value="MFS_MdtH_MDR_like"/>
    <property type="match status" value="1"/>
</dbReference>
<evidence type="ECO:0000256" key="5">
    <source>
        <dbReference type="ARBA" id="ARBA00022989"/>
    </source>
</evidence>
<evidence type="ECO:0000256" key="3">
    <source>
        <dbReference type="ARBA" id="ARBA00022475"/>
    </source>
</evidence>
<proteinExistence type="predicted"/>
<evidence type="ECO:0000256" key="7">
    <source>
        <dbReference type="SAM" id="Phobius"/>
    </source>
</evidence>
<evidence type="ECO:0000256" key="2">
    <source>
        <dbReference type="ARBA" id="ARBA00022448"/>
    </source>
</evidence>
<evidence type="ECO:0000313" key="10">
    <source>
        <dbReference type="Proteomes" id="UP000030403"/>
    </source>
</evidence>
<dbReference type="STRING" id="1385511.GCA_000425225_02772"/>
<keyword evidence="10" id="KW-1185">Reference proteome</keyword>
<feature type="transmembrane region" description="Helical" evidence="7">
    <location>
        <begin position="12"/>
        <end position="38"/>
    </location>
</feature>
<keyword evidence="6 7" id="KW-0472">Membrane</keyword>
<dbReference type="InterPro" id="IPR011701">
    <property type="entry name" value="MFS"/>
</dbReference>
<comment type="caution">
    <text evidence="9">The sequence shown here is derived from an EMBL/GenBank/DDBJ whole genome shotgun (WGS) entry which is preliminary data.</text>
</comment>
<gene>
    <name evidence="9" type="ORF">N783_03120</name>
</gene>
<feature type="transmembrane region" description="Helical" evidence="7">
    <location>
        <begin position="100"/>
        <end position="116"/>
    </location>
</feature>
<dbReference type="SUPFAM" id="SSF103473">
    <property type="entry name" value="MFS general substrate transporter"/>
    <property type="match status" value="1"/>
</dbReference>
<comment type="subcellular location">
    <subcellularLocation>
        <location evidence="1">Cell membrane</location>
        <topology evidence="1">Multi-pass membrane protein</topology>
    </subcellularLocation>
</comment>
<keyword evidence="3" id="KW-1003">Cell membrane</keyword>
<evidence type="ECO:0000256" key="1">
    <source>
        <dbReference type="ARBA" id="ARBA00004651"/>
    </source>
</evidence>
<feature type="transmembrane region" description="Helical" evidence="7">
    <location>
        <begin position="165"/>
        <end position="186"/>
    </location>
</feature>
<feature type="domain" description="Major facilitator superfamily (MFS) profile" evidence="8">
    <location>
        <begin position="11"/>
        <end position="386"/>
    </location>
</feature>
<dbReference type="Gene3D" id="1.20.1250.20">
    <property type="entry name" value="MFS general substrate transporter like domains"/>
    <property type="match status" value="1"/>
</dbReference>
<feature type="transmembrane region" description="Helical" evidence="7">
    <location>
        <begin position="137"/>
        <end position="159"/>
    </location>
</feature>
<protein>
    <recommendedName>
        <fullName evidence="8">Major facilitator superfamily (MFS) profile domain-containing protein</fullName>
    </recommendedName>
</protein>
<dbReference type="InterPro" id="IPR036259">
    <property type="entry name" value="MFS_trans_sf"/>
</dbReference>
<dbReference type="Proteomes" id="UP000030403">
    <property type="component" value="Unassembled WGS sequence"/>
</dbReference>
<keyword evidence="5 7" id="KW-1133">Transmembrane helix</keyword>
<dbReference type="AlphaFoldDB" id="A0A0A5GD41"/>